<name>A0A7N2KUQ8_QUELO</name>
<dbReference type="AlphaFoldDB" id="A0A7N2KUQ8"/>
<protein>
    <submittedName>
        <fullName evidence="1">Uncharacterized protein</fullName>
    </submittedName>
</protein>
<dbReference type="Gramene" id="QL02p028464:mrna">
    <property type="protein sequence ID" value="QL02p028464:mrna:CDS:1"/>
    <property type="gene ID" value="QL02p028464"/>
</dbReference>
<reference evidence="1" key="2">
    <citation type="submission" date="2021-01" db="UniProtKB">
        <authorList>
            <consortium name="EnsemblPlants"/>
        </authorList>
    </citation>
    <scope>IDENTIFICATION</scope>
</reference>
<accession>A0A7N2KUQ8</accession>
<dbReference type="Proteomes" id="UP000594261">
    <property type="component" value="Chromosome 2"/>
</dbReference>
<organism evidence="1 2">
    <name type="scientific">Quercus lobata</name>
    <name type="common">Valley oak</name>
    <dbReference type="NCBI Taxonomy" id="97700"/>
    <lineage>
        <taxon>Eukaryota</taxon>
        <taxon>Viridiplantae</taxon>
        <taxon>Streptophyta</taxon>
        <taxon>Embryophyta</taxon>
        <taxon>Tracheophyta</taxon>
        <taxon>Spermatophyta</taxon>
        <taxon>Magnoliopsida</taxon>
        <taxon>eudicotyledons</taxon>
        <taxon>Gunneridae</taxon>
        <taxon>Pentapetalae</taxon>
        <taxon>rosids</taxon>
        <taxon>fabids</taxon>
        <taxon>Fagales</taxon>
        <taxon>Fagaceae</taxon>
        <taxon>Quercus</taxon>
    </lineage>
</organism>
<evidence type="ECO:0000313" key="2">
    <source>
        <dbReference type="Proteomes" id="UP000594261"/>
    </source>
</evidence>
<reference evidence="2" key="1">
    <citation type="journal article" date="2016" name="G3 (Bethesda)">
        <title>First Draft Assembly and Annotation of the Genome of a California Endemic Oak Quercus lobata Nee (Fagaceae).</title>
        <authorList>
            <person name="Sork V.L."/>
            <person name="Fitz-Gibbon S.T."/>
            <person name="Puiu D."/>
            <person name="Crepeau M."/>
            <person name="Gugger P.F."/>
            <person name="Sherman R."/>
            <person name="Stevens K."/>
            <person name="Langley C.H."/>
            <person name="Pellegrini M."/>
            <person name="Salzberg S.L."/>
        </authorList>
    </citation>
    <scope>NUCLEOTIDE SEQUENCE [LARGE SCALE GENOMIC DNA]</scope>
    <source>
        <strain evidence="2">cv. SW786</strain>
    </source>
</reference>
<sequence>MTLIEDLINLQREAGNIPYEEVDPATYDSVVMDTDAADQKEKKLPLLILGGSWGRLIFSPVSRDRQVTIDVCRSTKQYGSEDSFEHVV</sequence>
<keyword evidence="2" id="KW-1185">Reference proteome</keyword>
<dbReference type="EnsemblPlants" id="QL02p028464:mrna">
    <property type="protein sequence ID" value="QL02p028464:mrna:CDS:1"/>
    <property type="gene ID" value="QL02p028464"/>
</dbReference>
<proteinExistence type="predicted"/>
<evidence type="ECO:0000313" key="1">
    <source>
        <dbReference type="EnsemblPlants" id="QL02p028464:mrna:CDS:1"/>
    </source>
</evidence>
<dbReference type="InParanoid" id="A0A7N2KUQ8"/>